<proteinExistence type="predicted"/>
<comment type="caution">
    <text evidence="1">The sequence shown here is derived from an EMBL/GenBank/DDBJ whole genome shotgun (WGS) entry which is preliminary data.</text>
</comment>
<accession>A0ACC2UDE6</accession>
<reference evidence="1" key="1">
    <citation type="submission" date="2022-04" db="EMBL/GenBank/DDBJ databases">
        <title>Genome of the entomopathogenic fungus Entomophthora muscae.</title>
        <authorList>
            <person name="Elya C."/>
            <person name="Lovett B.R."/>
            <person name="Lee E."/>
            <person name="Macias A.M."/>
            <person name="Hajek A.E."/>
            <person name="De Bivort B.L."/>
            <person name="Kasson M.T."/>
            <person name="De Fine Licht H.H."/>
            <person name="Stajich J.E."/>
        </authorList>
    </citation>
    <scope>NUCLEOTIDE SEQUENCE</scope>
    <source>
        <strain evidence="1">Berkeley</strain>
    </source>
</reference>
<evidence type="ECO:0000313" key="2">
    <source>
        <dbReference type="Proteomes" id="UP001165960"/>
    </source>
</evidence>
<keyword evidence="2" id="KW-1185">Reference proteome</keyword>
<evidence type="ECO:0000313" key="1">
    <source>
        <dbReference type="EMBL" id="KAJ9084860.1"/>
    </source>
</evidence>
<protein>
    <submittedName>
        <fullName evidence="1">Hsp70 protein that interacts with Zuo1p</fullName>
    </submittedName>
</protein>
<dbReference type="Proteomes" id="UP001165960">
    <property type="component" value="Unassembled WGS sequence"/>
</dbReference>
<gene>
    <name evidence="1" type="primary">SSZ1</name>
    <name evidence="1" type="ORF">DSO57_1019638</name>
</gene>
<dbReference type="EMBL" id="QTSX02000799">
    <property type="protein sequence ID" value="KAJ9084860.1"/>
    <property type="molecule type" value="Genomic_DNA"/>
</dbReference>
<sequence>MSGQATDSQRQSVLGLTIGSVYSSLAIIDKDGHPNVIANEDGERLIPTCVAYRNGEVFAGSSAQNQAVRNPENTLYGFFELLGQTADSEIVKHYISTSPFKLVEKDGQFAYEVQIDEKPVTVTAHEIAVRFLLMLKENAEAFTGNTVIGTVIGVPSHYTEVQRTKITAAANEAGLKVEQIANEPSLALLAYDYLDHDVTADKTVVVVDFGGRSLDITLVSAKAGIYTIIASENSREVSGLALDDVLVQHFAKEFKTKNKVDITSNKRALSKLRVACELTKKTLSSTSTAPCSVESLAEGIDYHANVNRIRFEMLSSKIFNKVVAQIEKVMESAGYHASDINEVVLIGGGSRIPKIRSLLSYVFPESTQIRSEIETDEAVSRGCVMQSSLLQSLHETEDVSLEKLAAEENLSSANHTTAPIGLIDSNGAYVSLIHSDTPLPLRRVFRMSHPKGQVSAYVALHQGEKETVVTQPEPLPKEEGDEEEPEVPEPITTYRWKAAGLVAELALDSINGASAQIELQIQVDESGKLTAILRDIASGKTVKTDA</sequence>
<organism evidence="1 2">
    <name type="scientific">Entomophthora muscae</name>
    <dbReference type="NCBI Taxonomy" id="34485"/>
    <lineage>
        <taxon>Eukaryota</taxon>
        <taxon>Fungi</taxon>
        <taxon>Fungi incertae sedis</taxon>
        <taxon>Zoopagomycota</taxon>
        <taxon>Entomophthoromycotina</taxon>
        <taxon>Entomophthoromycetes</taxon>
        <taxon>Entomophthorales</taxon>
        <taxon>Entomophthoraceae</taxon>
        <taxon>Entomophthora</taxon>
    </lineage>
</organism>
<name>A0ACC2UDE6_9FUNG</name>